<dbReference type="Gene3D" id="2.100.10.30">
    <property type="entry name" value="Jacalin-like lectin domain"/>
    <property type="match status" value="1"/>
</dbReference>
<evidence type="ECO:0000256" key="6">
    <source>
        <dbReference type="ARBA" id="ARBA00022741"/>
    </source>
</evidence>
<dbReference type="Pfam" id="PF13855">
    <property type="entry name" value="LRR_8"/>
    <property type="match status" value="2"/>
</dbReference>
<dbReference type="InterPro" id="IPR002182">
    <property type="entry name" value="NB-ARC"/>
</dbReference>
<dbReference type="FunFam" id="3.40.50.300:FF:001091">
    <property type="entry name" value="Probable disease resistance protein At1g61300"/>
    <property type="match status" value="2"/>
</dbReference>
<evidence type="ECO:0000256" key="8">
    <source>
        <dbReference type="ARBA" id="ARBA00022840"/>
    </source>
</evidence>
<dbReference type="Gene3D" id="3.40.50.300">
    <property type="entry name" value="P-loop containing nucleotide triphosphate hydrolases"/>
    <property type="match status" value="2"/>
</dbReference>
<comment type="similarity">
    <text evidence="1">Belongs to the jacalin lectin family.</text>
</comment>
<keyword evidence="7" id="KW-0611">Plant defense</keyword>
<dbReference type="PANTHER" id="PTHR33463">
    <property type="entry name" value="NB-ARC DOMAIN-CONTAINING PROTEIN-RELATED"/>
    <property type="match status" value="1"/>
</dbReference>
<keyword evidence="3" id="KW-0433">Leucine-rich repeat</keyword>
<dbReference type="Gene3D" id="1.10.8.430">
    <property type="entry name" value="Helical domain of apoptotic protease-activating factors"/>
    <property type="match status" value="2"/>
</dbReference>
<comment type="similarity">
    <text evidence="2">Belongs to the disease resistance NB-LRR family.</text>
</comment>
<dbReference type="InterPro" id="IPR032675">
    <property type="entry name" value="LRR_dom_sf"/>
</dbReference>
<comment type="caution">
    <text evidence="10">The sequence shown here is derived from an EMBL/GenBank/DDBJ whole genome shotgun (WGS) entry which is preliminary data.</text>
</comment>
<keyword evidence="6" id="KW-0547">Nucleotide-binding</keyword>
<dbReference type="GO" id="GO:0030246">
    <property type="term" value="F:carbohydrate binding"/>
    <property type="evidence" value="ECO:0007669"/>
    <property type="project" value="UniProtKB-KW"/>
</dbReference>
<dbReference type="SMART" id="SM00369">
    <property type="entry name" value="LRR_TYP"/>
    <property type="match status" value="2"/>
</dbReference>
<gene>
    <name evidence="10" type="ORF">RHGRI_012718</name>
</gene>
<dbReference type="SMART" id="SM00382">
    <property type="entry name" value="AAA"/>
    <property type="match status" value="2"/>
</dbReference>
<keyword evidence="8" id="KW-0067">ATP-binding</keyword>
<dbReference type="InterPro" id="IPR036404">
    <property type="entry name" value="Jacalin-like_lectin_dom_sf"/>
</dbReference>
<dbReference type="SUPFAM" id="SSF52540">
    <property type="entry name" value="P-loop containing nucleoside triphosphate hydrolases"/>
    <property type="match status" value="2"/>
</dbReference>
<evidence type="ECO:0000259" key="9">
    <source>
        <dbReference type="SMART" id="SM00382"/>
    </source>
</evidence>
<evidence type="ECO:0000313" key="10">
    <source>
        <dbReference type="EMBL" id="KAG5555274.1"/>
    </source>
</evidence>
<evidence type="ECO:0000256" key="2">
    <source>
        <dbReference type="ARBA" id="ARBA00008894"/>
    </source>
</evidence>
<sequence>MNSVAAACTQPVCEIGKCLWAPIARRINYARKLSKNWQALCKKASELGIKKNDIVVKINRMNMQKTPTEECDAWRKEVVEMENKIETIKQEFNVEKKCVGGLCPDIFARIELGKQVVNMINDIDVLLEKSKFERGFLVDLPPTIVEKKPGPDSTLSTSAYNTLGMVLDKIRDESTPKIGIWGMGGVGKTTVLQLLNNTPEITAMFDHVIWVTVSKSPSIRMVQEEVLRRLQIKLDGGESDETVACRLFHELGRKKYLLLLDDVWEIVDLAVVGLPNPNKDNGCKLVLTTRNLDVCRKMGTYTVIEVKVLSKEEALEMFYTNVGDFARLPAIKELAESVVKECDGLPLALRVVSGALRNEANVNVWRNFLRELRSPSTSFIEDLNEKVFKVLKVSYDHLKTIEKKKCLLFCGLYPEDSNIKKPELIEYWKAEGILSRKLTLEEAHDKGEAILQALIDASLLEKCDERYDNHVKMHDVVRDLVLAMTSPEGGEESTHLVRAGISSEKMPEEAEWKKATRISFMDHDLRNLPESPDCPKLLTLLLQGNKNLEVIPETFFDNMPNLRVLDLSHTGIKSLPYSILKLYNLRELVLLGCMNLPALPIGILCRLSQIEVFKLAGGLSDESMYIDAKELSDLSSLSSLHFDFQRVDNLQYFLQHSRPWKRRTLTVFGLAVGQDSVMEWQIEQYKRCLSYKVSGGEETGSGLPSAIEDALNRSNCFLLKGQDKLNSLSEVGAHNTYELRYCKIEECVALENIANRNGLQTGAFPNLECLYLYDLRNLKSILCSEMEEGQLLPPAPPNLNSFTNLKTLHLVGCPRIEQIFSSGFLVQQLSNLEVLDVLDCQGLEGMVPDGEKIEYKALPKLRSLWLTYLPEFNLPIRDIAPAVATTYLGGRDGIAQIFVSHGDYINSLQFQFVENGTLVLSEKHGGRGGTGEAKFSVLMKNKQVRWNYPSEFLTGINGYHSCGRTVSLTFFAAACAQPVCKIGKCLWAPIARRINYARKLSKNWQALCKKVSELRIKRNDIVVQIYRMNMQKTPTEECDAWRTEVVEMENKIETIKQEFTVEKKCVGELCPDIFARIEHGKRVVNMINDIDVLLEKSKFERGFLVDSPPAIVEKKPGPDSTLSMSAYNTMGMVLDKIRDESTPKIGIWGMGGVGKTTVLQLLNNTPEITAMFDHVIWVTVSKSPSIRMVQEEVVRRLKIKLDGGESDETVASRLFHELDRKKYLLLLDDVWEMVDLAVVGLPNPNKDNGCKLVLTTRNLEVCRKMGTYTEIKVKVLSEEEALEMFYTNVGDVARLPAIKELAENIVKECDGLPLALKVVSGALRKEANVNVWSNFLRELRSPATSFIEDLNENVFKVLKVSYDHLKNTQNKKCLLFCGLYPEDSNIKKPELIEYWKAEGILSRKLTLEEAHDKGEAILQALIDASLLEKCDEHFDNHVKMHDVVRDLVLAMTSPEGGEESTHLVRAGISSEKMPEEAEWKKATRISFMDHDLCNLPESPDCPELLTLLLQGNKNLEVIPETFFDNMPNLRVLDLSRTSIKSLPTSLLKLDNLRELVLLGCKNLEALPVGMICRLSQIEVFKLTGGLSNESTDIVAKELSDLSSLSSLDFEFQRVENLQYFLEHSTPWKQKTLTVFGLAVGRNSGMELRREEYKRCLSYKVSGGEEMGSRLPSAIEDALNRSNCFILKGQDKLNSLSEVGAHNTYELRHCTIEECVALENIANRNGLQTGAFPNLEYLFMTVLMNLKSILCLETEEGQLLPPTPPNLNSFTNLKTLHLHCCPRIEHVFSSGFMVQQLSNLEVLQLMGCLGLKGMVPDDEKIEYEALPKLRAVRDPAKESWEGAVAWVLFGADDVVDREGKLKVYAYMYAIPVLMDILSGVGGMEGTYCN</sequence>
<dbReference type="InterPro" id="IPR001229">
    <property type="entry name" value="Jacalin-like_lectin_dom"/>
</dbReference>
<dbReference type="SUPFAM" id="SSF51101">
    <property type="entry name" value="Mannose-binding lectins"/>
    <property type="match status" value="1"/>
</dbReference>
<evidence type="ECO:0000256" key="5">
    <source>
        <dbReference type="ARBA" id="ARBA00022737"/>
    </source>
</evidence>
<dbReference type="Pfam" id="PF00931">
    <property type="entry name" value="NB-ARC"/>
    <property type="match status" value="2"/>
</dbReference>
<dbReference type="InterPro" id="IPR027417">
    <property type="entry name" value="P-loop_NTPase"/>
</dbReference>
<dbReference type="SUPFAM" id="SSF52058">
    <property type="entry name" value="L domain-like"/>
    <property type="match status" value="2"/>
</dbReference>
<evidence type="ECO:0000313" key="11">
    <source>
        <dbReference type="Proteomes" id="UP000823749"/>
    </source>
</evidence>
<dbReference type="InterPro" id="IPR042197">
    <property type="entry name" value="Apaf_helical"/>
</dbReference>
<dbReference type="InterPro" id="IPR050905">
    <property type="entry name" value="Plant_NBS-LRR"/>
</dbReference>
<dbReference type="Proteomes" id="UP000823749">
    <property type="component" value="Chromosome 4"/>
</dbReference>
<reference evidence="10" key="1">
    <citation type="submission" date="2020-08" db="EMBL/GenBank/DDBJ databases">
        <title>Plant Genome Project.</title>
        <authorList>
            <person name="Zhang R.-G."/>
        </authorList>
    </citation>
    <scope>NUCLEOTIDE SEQUENCE</scope>
    <source>
        <strain evidence="10">WSP0</strain>
        <tissue evidence="10">Leaf</tissue>
    </source>
</reference>
<protein>
    <recommendedName>
        <fullName evidence="9">AAA+ ATPase domain-containing protein</fullName>
    </recommendedName>
</protein>
<name>A0AAV6KSN9_9ERIC</name>
<evidence type="ECO:0000256" key="1">
    <source>
        <dbReference type="ARBA" id="ARBA00006568"/>
    </source>
</evidence>
<keyword evidence="4" id="KW-0430">Lectin</keyword>
<dbReference type="Pfam" id="PF23559">
    <property type="entry name" value="WHD_DRP"/>
    <property type="match status" value="2"/>
</dbReference>
<keyword evidence="5" id="KW-0677">Repeat</keyword>
<dbReference type="Gene3D" id="3.80.10.10">
    <property type="entry name" value="Ribonuclease Inhibitor"/>
    <property type="match status" value="4"/>
</dbReference>
<dbReference type="Pfam" id="PF01419">
    <property type="entry name" value="Jacalin"/>
    <property type="match status" value="1"/>
</dbReference>
<dbReference type="InterPro" id="IPR001611">
    <property type="entry name" value="Leu-rich_rpt"/>
</dbReference>
<feature type="domain" description="AAA+ ATPase" evidence="9">
    <location>
        <begin position="1141"/>
        <end position="1277"/>
    </location>
</feature>
<dbReference type="GO" id="GO:0005524">
    <property type="term" value="F:ATP binding"/>
    <property type="evidence" value="ECO:0007669"/>
    <property type="project" value="UniProtKB-KW"/>
</dbReference>
<dbReference type="FunFam" id="1.10.10.10:FF:000322">
    <property type="entry name" value="Probable disease resistance protein At1g63360"/>
    <property type="match status" value="2"/>
</dbReference>
<organism evidence="10 11">
    <name type="scientific">Rhododendron griersonianum</name>
    <dbReference type="NCBI Taxonomy" id="479676"/>
    <lineage>
        <taxon>Eukaryota</taxon>
        <taxon>Viridiplantae</taxon>
        <taxon>Streptophyta</taxon>
        <taxon>Embryophyta</taxon>
        <taxon>Tracheophyta</taxon>
        <taxon>Spermatophyta</taxon>
        <taxon>Magnoliopsida</taxon>
        <taxon>eudicotyledons</taxon>
        <taxon>Gunneridae</taxon>
        <taxon>Pentapetalae</taxon>
        <taxon>asterids</taxon>
        <taxon>Ericales</taxon>
        <taxon>Ericaceae</taxon>
        <taxon>Ericoideae</taxon>
        <taxon>Rhodoreae</taxon>
        <taxon>Rhododendron</taxon>
    </lineage>
</organism>
<dbReference type="PRINTS" id="PR00364">
    <property type="entry name" value="DISEASERSIST"/>
</dbReference>
<dbReference type="InterPro" id="IPR003591">
    <property type="entry name" value="Leu-rich_rpt_typical-subtyp"/>
</dbReference>
<dbReference type="InterPro" id="IPR036388">
    <property type="entry name" value="WH-like_DNA-bd_sf"/>
</dbReference>
<dbReference type="GO" id="GO:0051607">
    <property type="term" value="P:defense response to virus"/>
    <property type="evidence" value="ECO:0007669"/>
    <property type="project" value="UniProtKB-ARBA"/>
</dbReference>
<evidence type="ECO:0000256" key="7">
    <source>
        <dbReference type="ARBA" id="ARBA00022821"/>
    </source>
</evidence>
<accession>A0AAV6KSN9</accession>
<dbReference type="InterPro" id="IPR058922">
    <property type="entry name" value="WHD_DRP"/>
</dbReference>
<dbReference type="EMBL" id="JACTNZ010000004">
    <property type="protein sequence ID" value="KAG5555274.1"/>
    <property type="molecule type" value="Genomic_DNA"/>
</dbReference>
<keyword evidence="11" id="KW-1185">Reference proteome</keyword>
<feature type="domain" description="AAA+ ATPase" evidence="9">
    <location>
        <begin position="174"/>
        <end position="310"/>
    </location>
</feature>
<dbReference type="GO" id="GO:0043531">
    <property type="term" value="F:ADP binding"/>
    <property type="evidence" value="ECO:0007669"/>
    <property type="project" value="InterPro"/>
</dbReference>
<evidence type="ECO:0000256" key="4">
    <source>
        <dbReference type="ARBA" id="ARBA00022734"/>
    </source>
</evidence>
<dbReference type="InterPro" id="IPR003593">
    <property type="entry name" value="AAA+_ATPase"/>
</dbReference>
<dbReference type="Gene3D" id="1.10.10.10">
    <property type="entry name" value="Winged helix-like DNA-binding domain superfamily/Winged helix DNA-binding domain"/>
    <property type="match status" value="2"/>
</dbReference>
<dbReference type="PANTHER" id="PTHR33463:SF209">
    <property type="entry name" value="DISEASE RESISTANCE PROTEIN RPS2-LIKE"/>
    <property type="match status" value="1"/>
</dbReference>
<evidence type="ECO:0000256" key="3">
    <source>
        <dbReference type="ARBA" id="ARBA00022614"/>
    </source>
</evidence>
<proteinExistence type="inferred from homology"/>